<reference evidence="1 2" key="1">
    <citation type="submission" date="2015-08" db="EMBL/GenBank/DDBJ databases">
        <title>Enterococcus genome sequence.</title>
        <authorList>
            <person name="Acedo J.Z."/>
            <person name="Vederas J.C."/>
        </authorList>
    </citation>
    <scope>NUCLEOTIDE SEQUENCE [LARGE SCALE GENOMIC DNA]</scope>
    <source>
        <strain evidence="1 2">49</strain>
    </source>
</reference>
<dbReference type="RefSeq" id="WP_095006773.1">
    <property type="nucleotide sequence ID" value="NZ_LHUG01000006.1"/>
</dbReference>
<dbReference type="AlphaFoldDB" id="A0A267HQC3"/>
<protein>
    <submittedName>
        <fullName evidence="1">MarR family transcriptional regulator</fullName>
    </submittedName>
</protein>
<dbReference type="Proteomes" id="UP000216797">
    <property type="component" value="Unassembled WGS sequence"/>
</dbReference>
<dbReference type="Pfam" id="PF22752">
    <property type="entry name" value="DUF488-N3i"/>
    <property type="match status" value="1"/>
</dbReference>
<evidence type="ECO:0000313" key="2">
    <source>
        <dbReference type="Proteomes" id="UP000216797"/>
    </source>
</evidence>
<sequence length="117" mass="13673">MLKLKRIYESYEKSDGYRVLVDRMWPRGVKKVDAHVDLWLKEVAPSTELRKWFNHDPSKFDAFKERYQDELKKEPQEAAVKELLAVMAKNETVTLLYGAKDEQHNQAVVLAAYLATC</sequence>
<dbReference type="EMBL" id="LHUG01000006">
    <property type="protein sequence ID" value="PAB00544.1"/>
    <property type="molecule type" value="Genomic_DNA"/>
</dbReference>
<accession>A0A267HQC3</accession>
<name>A0A267HQC3_9ENTE</name>
<evidence type="ECO:0000313" key="1">
    <source>
        <dbReference type="EMBL" id="PAB00544.1"/>
    </source>
</evidence>
<dbReference type="PANTHER" id="PTHR36849">
    <property type="entry name" value="CYTOPLASMIC PROTEIN-RELATED"/>
    <property type="match status" value="1"/>
</dbReference>
<organism evidence="1 2">
    <name type="scientific">Enterococcus canintestini</name>
    <dbReference type="NCBI Taxonomy" id="317010"/>
    <lineage>
        <taxon>Bacteria</taxon>
        <taxon>Bacillati</taxon>
        <taxon>Bacillota</taxon>
        <taxon>Bacilli</taxon>
        <taxon>Lactobacillales</taxon>
        <taxon>Enterococcaceae</taxon>
        <taxon>Enterococcus</taxon>
    </lineage>
</organism>
<keyword evidence="2" id="KW-1185">Reference proteome</keyword>
<comment type="caution">
    <text evidence="1">The sequence shown here is derived from an EMBL/GenBank/DDBJ whole genome shotgun (WGS) entry which is preliminary data.</text>
</comment>
<dbReference type="InterPro" id="IPR052552">
    <property type="entry name" value="YeaO-like"/>
</dbReference>
<proteinExistence type="predicted"/>
<dbReference type="PANTHER" id="PTHR36849:SF1">
    <property type="entry name" value="CYTOPLASMIC PROTEIN"/>
    <property type="match status" value="1"/>
</dbReference>
<gene>
    <name evidence="1" type="ORF">AKL21_08615</name>
</gene>